<evidence type="ECO:0000256" key="2">
    <source>
        <dbReference type="SAM" id="MobiDB-lite"/>
    </source>
</evidence>
<sequence>MMSDFKPIETQEDFDAAISERIRREKETLEKKYSDYEQLKSRNGELETENTVLKTAADEVEKERSASDKEINDLKEKVANYEMANLKTKIALKHGLPFDFADRLVGEDEESLIADAERFSGFIKNTSPIPPLKESESPLNDSKDGAYKNLLENIELEGE</sequence>
<dbReference type="Proteomes" id="UP000182835">
    <property type="component" value="Unassembled WGS sequence"/>
</dbReference>
<gene>
    <name evidence="3" type="ORF">RU96_GL000606</name>
</gene>
<evidence type="ECO:0000313" key="4">
    <source>
        <dbReference type="Proteomes" id="UP000182835"/>
    </source>
</evidence>
<feature type="coiled-coil region" evidence="1">
    <location>
        <begin position="19"/>
        <end position="84"/>
    </location>
</feature>
<feature type="compositionally biased region" description="Basic and acidic residues" evidence="2">
    <location>
        <begin position="133"/>
        <end position="145"/>
    </location>
</feature>
<evidence type="ECO:0000313" key="3">
    <source>
        <dbReference type="EMBL" id="OJG14852.1"/>
    </source>
</evidence>
<protein>
    <recommendedName>
        <fullName evidence="5">Phage scaffold protein</fullName>
    </recommendedName>
</protein>
<dbReference type="STRING" id="317010.RU96_GL000606"/>
<proteinExistence type="predicted"/>
<dbReference type="RefSeq" id="WP_249024171.1">
    <property type="nucleotide sequence ID" value="NZ_JBHSHO010000034.1"/>
</dbReference>
<dbReference type="EMBL" id="JXKG01000013">
    <property type="protein sequence ID" value="OJG14852.1"/>
    <property type="molecule type" value="Genomic_DNA"/>
</dbReference>
<comment type="caution">
    <text evidence="3">The sequence shown here is derived from an EMBL/GenBank/DDBJ whole genome shotgun (WGS) entry which is preliminary data.</text>
</comment>
<evidence type="ECO:0008006" key="5">
    <source>
        <dbReference type="Google" id="ProtNLM"/>
    </source>
</evidence>
<name>A0A1L8R561_9ENTE</name>
<reference evidence="3 4" key="1">
    <citation type="submission" date="2014-12" db="EMBL/GenBank/DDBJ databases">
        <title>Draft genome sequences of 29 type strains of Enterococci.</title>
        <authorList>
            <person name="Zhong Z."/>
            <person name="Sun Z."/>
            <person name="Liu W."/>
            <person name="Zhang W."/>
            <person name="Zhang H."/>
        </authorList>
    </citation>
    <scope>NUCLEOTIDE SEQUENCE [LARGE SCALE GENOMIC DNA]</scope>
    <source>
        <strain evidence="3 4">DSM 21207</strain>
    </source>
</reference>
<feature type="region of interest" description="Disordered" evidence="2">
    <location>
        <begin position="126"/>
        <end position="145"/>
    </location>
</feature>
<dbReference type="InterPro" id="IPR025580">
    <property type="entry name" value="Gp46"/>
</dbReference>
<organism evidence="3 4">
    <name type="scientific">Enterococcus canintestini</name>
    <dbReference type="NCBI Taxonomy" id="317010"/>
    <lineage>
        <taxon>Bacteria</taxon>
        <taxon>Bacillati</taxon>
        <taxon>Bacillota</taxon>
        <taxon>Bacilli</taxon>
        <taxon>Lactobacillales</taxon>
        <taxon>Enterococcaceae</taxon>
        <taxon>Enterococcus</taxon>
    </lineage>
</organism>
<dbReference type="Pfam" id="PF14265">
    <property type="entry name" value="DUF4355"/>
    <property type="match status" value="1"/>
</dbReference>
<dbReference type="AlphaFoldDB" id="A0A1L8R561"/>
<keyword evidence="1" id="KW-0175">Coiled coil</keyword>
<evidence type="ECO:0000256" key="1">
    <source>
        <dbReference type="SAM" id="Coils"/>
    </source>
</evidence>
<accession>A0A1L8R561</accession>